<keyword evidence="3" id="KW-0804">Transcription</keyword>
<evidence type="ECO:0000256" key="3">
    <source>
        <dbReference type="ARBA" id="ARBA00023163"/>
    </source>
</evidence>
<dbReference type="PANTHER" id="PTHR47894">
    <property type="entry name" value="HTH-TYPE TRANSCRIPTIONAL REGULATOR GADX"/>
    <property type="match status" value="1"/>
</dbReference>
<name>A0ABS0AWM3_9GAMM</name>
<dbReference type="Pfam" id="PF12833">
    <property type="entry name" value="HTH_18"/>
    <property type="match status" value="1"/>
</dbReference>
<evidence type="ECO:0000259" key="4">
    <source>
        <dbReference type="PROSITE" id="PS01124"/>
    </source>
</evidence>
<dbReference type="SUPFAM" id="SSF46689">
    <property type="entry name" value="Homeodomain-like"/>
    <property type="match status" value="1"/>
</dbReference>
<keyword evidence="2" id="KW-0238">DNA-binding</keyword>
<dbReference type="PROSITE" id="PS01124">
    <property type="entry name" value="HTH_ARAC_FAMILY_2"/>
    <property type="match status" value="1"/>
</dbReference>
<dbReference type="Pfam" id="PF12625">
    <property type="entry name" value="Arabinose_bd"/>
    <property type="match status" value="1"/>
</dbReference>
<dbReference type="SMART" id="SM00342">
    <property type="entry name" value="HTH_ARAC"/>
    <property type="match status" value="1"/>
</dbReference>
<organism evidence="5 6">
    <name type="scientific">Alloalcanivorax profundimaris</name>
    <dbReference type="NCBI Taxonomy" id="2735259"/>
    <lineage>
        <taxon>Bacteria</taxon>
        <taxon>Pseudomonadati</taxon>
        <taxon>Pseudomonadota</taxon>
        <taxon>Gammaproteobacteria</taxon>
        <taxon>Oceanospirillales</taxon>
        <taxon>Alcanivoracaceae</taxon>
        <taxon>Alloalcanivorax</taxon>
    </lineage>
</organism>
<reference evidence="5 6" key="1">
    <citation type="submission" date="2012-09" db="EMBL/GenBank/DDBJ databases">
        <title>Genome Sequence of alkane-degrading Bacterium Alcanivorax sp. 521-1.</title>
        <authorList>
            <person name="Lai Q."/>
            <person name="Shao Z."/>
        </authorList>
    </citation>
    <scope>NUCLEOTIDE SEQUENCE [LARGE SCALE GENOMIC DNA]</scope>
    <source>
        <strain evidence="5 6">521-1</strain>
    </source>
</reference>
<dbReference type="RefSeq" id="WP_194865977.1">
    <property type="nucleotide sequence ID" value="NZ_ARXX01000062.1"/>
</dbReference>
<dbReference type="Proteomes" id="UP000662703">
    <property type="component" value="Unassembled WGS sequence"/>
</dbReference>
<dbReference type="EMBL" id="ARXX01000062">
    <property type="protein sequence ID" value="MBF5057861.1"/>
    <property type="molecule type" value="Genomic_DNA"/>
</dbReference>
<keyword evidence="6" id="KW-1185">Reference proteome</keyword>
<comment type="caution">
    <text evidence="5">The sequence shown here is derived from an EMBL/GenBank/DDBJ whole genome shotgun (WGS) entry which is preliminary data.</text>
</comment>
<evidence type="ECO:0000313" key="5">
    <source>
        <dbReference type="EMBL" id="MBF5057861.1"/>
    </source>
</evidence>
<dbReference type="InterPro" id="IPR009057">
    <property type="entry name" value="Homeodomain-like_sf"/>
</dbReference>
<dbReference type="InterPro" id="IPR018060">
    <property type="entry name" value="HTH_AraC"/>
</dbReference>
<evidence type="ECO:0000313" key="6">
    <source>
        <dbReference type="Proteomes" id="UP000662703"/>
    </source>
</evidence>
<evidence type="ECO:0000256" key="2">
    <source>
        <dbReference type="ARBA" id="ARBA00023125"/>
    </source>
</evidence>
<gene>
    <name evidence="5" type="ORF">Y5W_03155</name>
</gene>
<accession>A0ABS0AWM3</accession>
<keyword evidence="1" id="KW-0805">Transcription regulation</keyword>
<evidence type="ECO:0000256" key="1">
    <source>
        <dbReference type="ARBA" id="ARBA00023015"/>
    </source>
</evidence>
<dbReference type="Gene3D" id="1.10.10.60">
    <property type="entry name" value="Homeodomain-like"/>
    <property type="match status" value="1"/>
</dbReference>
<sequence length="350" mass="39621">MIEAGYELDDKFIGAHHQPVTLMDLVCDQGAEVDRLLRHTGLFYHEVAAGRALASPRQYLQLIHNARRLYPEPELSFLHGQRLFPGHYGAVSALLGNAPDLGQALAVFESAQSLISPLLTTRVARAGDYCCVQWLDACGAGDEYRFLVETMMAGLASVTRWLSGERLPWIFQFSYPRPAYPEQYRVHLGSDLHFDAHMDAMLLPAGYLDRPWPRASATARALARRDCENDLARLGFRTSFIQALYDYLRQRVREPVSLEQAASALGASPATLKRRLRRQGTHFQQLLDRARKHEALHLLQLHGYSNDQVARHLSFNDPTNFRRSFKRWTGLTPSACRRLLARTLDSPDPS</sequence>
<protein>
    <submittedName>
        <fullName evidence="5">AraC family transcriptional regulator</fullName>
    </submittedName>
</protein>
<dbReference type="PANTHER" id="PTHR47894:SF1">
    <property type="entry name" value="HTH-TYPE TRANSCRIPTIONAL REGULATOR VQSM"/>
    <property type="match status" value="1"/>
</dbReference>
<proteinExistence type="predicted"/>
<feature type="domain" description="HTH araC/xylS-type" evidence="4">
    <location>
        <begin position="242"/>
        <end position="339"/>
    </location>
</feature>
<dbReference type="InterPro" id="IPR032687">
    <property type="entry name" value="AraC-type_N"/>
</dbReference>